<dbReference type="Proteomes" id="UP000515152">
    <property type="component" value="Chromosome 3"/>
</dbReference>
<dbReference type="CDD" id="cd00051">
    <property type="entry name" value="EFh"/>
    <property type="match status" value="2"/>
</dbReference>
<dbReference type="InterPro" id="IPR002048">
    <property type="entry name" value="EF_hand_dom"/>
</dbReference>
<dbReference type="InterPro" id="IPR028846">
    <property type="entry name" value="Recoverin"/>
</dbReference>
<accession>A0A6P3VPP3</accession>
<evidence type="ECO:0000313" key="8">
    <source>
        <dbReference type="RefSeq" id="XP_012677690.2"/>
    </source>
</evidence>
<dbReference type="RefSeq" id="XP_012677690.2">
    <property type="nucleotide sequence ID" value="XM_012822236.3"/>
</dbReference>
<sequence>MGQSESNGDGDGEVELAQIQGLYTAFIKECPSGALHMHEFRNIFGISSSSEEECLYIERVFKSFDQNKDNVIDFMEFVAAVNLVLRGKLEDGLKWSFKVYDRDDNGKLDRSEVKHIIKIIYKLRKSNSDMTPDQVCDRIFELVDSNKDGQISLAEFMEGAQKDQWIMDQLKLDINARRWFKENWKQKL</sequence>
<dbReference type="FunFam" id="1.10.238.10:FF:000052">
    <property type="entry name" value="Guanylate cyclase activator 1A"/>
    <property type="match status" value="1"/>
</dbReference>
<keyword evidence="4" id="KW-0106">Calcium</keyword>
<evidence type="ECO:0000256" key="1">
    <source>
        <dbReference type="ARBA" id="ARBA00022707"/>
    </source>
</evidence>
<evidence type="ECO:0000259" key="6">
    <source>
        <dbReference type="PROSITE" id="PS50222"/>
    </source>
</evidence>
<feature type="domain" description="EF-hand" evidence="6">
    <location>
        <begin position="88"/>
        <end position="123"/>
    </location>
</feature>
<keyword evidence="1" id="KW-0519">Myristate</keyword>
<evidence type="ECO:0000256" key="3">
    <source>
        <dbReference type="ARBA" id="ARBA00022737"/>
    </source>
</evidence>
<organism evidence="7 8">
    <name type="scientific">Clupea harengus</name>
    <name type="common">Atlantic herring</name>
    <dbReference type="NCBI Taxonomy" id="7950"/>
    <lineage>
        <taxon>Eukaryota</taxon>
        <taxon>Metazoa</taxon>
        <taxon>Chordata</taxon>
        <taxon>Craniata</taxon>
        <taxon>Vertebrata</taxon>
        <taxon>Euteleostomi</taxon>
        <taxon>Actinopterygii</taxon>
        <taxon>Neopterygii</taxon>
        <taxon>Teleostei</taxon>
        <taxon>Clupei</taxon>
        <taxon>Clupeiformes</taxon>
        <taxon>Clupeoidei</taxon>
        <taxon>Clupeidae</taxon>
        <taxon>Clupea</taxon>
    </lineage>
</organism>
<dbReference type="PRINTS" id="PR00450">
    <property type="entry name" value="RECOVERIN"/>
</dbReference>
<evidence type="ECO:0000313" key="7">
    <source>
        <dbReference type="Proteomes" id="UP000515152"/>
    </source>
</evidence>
<protein>
    <submittedName>
        <fullName evidence="8">Guanylate cyclase activator 1g</fullName>
    </submittedName>
</protein>
<dbReference type="InterPro" id="IPR018247">
    <property type="entry name" value="EF_Hand_1_Ca_BS"/>
</dbReference>
<keyword evidence="5" id="KW-0449">Lipoprotein</keyword>
<dbReference type="AlphaFoldDB" id="A0A6P3VPP3"/>
<dbReference type="Pfam" id="PF13202">
    <property type="entry name" value="EF-hand_5"/>
    <property type="match status" value="1"/>
</dbReference>
<dbReference type="GO" id="GO:0001917">
    <property type="term" value="C:photoreceptor inner segment"/>
    <property type="evidence" value="ECO:0007669"/>
    <property type="project" value="TreeGrafter"/>
</dbReference>
<dbReference type="SUPFAM" id="SSF47473">
    <property type="entry name" value="EF-hand"/>
    <property type="match status" value="1"/>
</dbReference>
<dbReference type="GO" id="GO:0008048">
    <property type="term" value="F:calcium sensitive guanylate cyclase activator activity"/>
    <property type="evidence" value="ECO:0007669"/>
    <property type="project" value="TreeGrafter"/>
</dbReference>
<dbReference type="PANTHER" id="PTHR23055">
    <property type="entry name" value="CALCIUM BINDING PROTEINS"/>
    <property type="match status" value="1"/>
</dbReference>
<dbReference type="InterPro" id="IPR011992">
    <property type="entry name" value="EF-hand-dom_pair"/>
</dbReference>
<evidence type="ECO:0000256" key="2">
    <source>
        <dbReference type="ARBA" id="ARBA00022723"/>
    </source>
</evidence>
<dbReference type="Gene3D" id="1.10.238.10">
    <property type="entry name" value="EF-hand"/>
    <property type="match status" value="2"/>
</dbReference>
<dbReference type="KEGG" id="char:105895583"/>
<gene>
    <name evidence="8" type="primary">guca1g</name>
</gene>
<dbReference type="GO" id="GO:0120199">
    <property type="term" value="C:cone photoreceptor outer segment"/>
    <property type="evidence" value="ECO:0007669"/>
    <property type="project" value="TreeGrafter"/>
</dbReference>
<dbReference type="OrthoDB" id="191686at2759"/>
<dbReference type="PROSITE" id="PS50222">
    <property type="entry name" value="EF_HAND_2"/>
    <property type="match status" value="3"/>
</dbReference>
<dbReference type="PANTHER" id="PTHR23055:SF168">
    <property type="entry name" value="GUANYLATE CYCLASE ACTIVATING PROTEIN 7"/>
    <property type="match status" value="1"/>
</dbReference>
<keyword evidence="2" id="KW-0479">Metal-binding</keyword>
<dbReference type="GO" id="GO:0007601">
    <property type="term" value="P:visual perception"/>
    <property type="evidence" value="ECO:0007669"/>
    <property type="project" value="TreeGrafter"/>
</dbReference>
<dbReference type="GO" id="GO:0005509">
    <property type="term" value="F:calcium ion binding"/>
    <property type="evidence" value="ECO:0007669"/>
    <property type="project" value="InterPro"/>
</dbReference>
<feature type="domain" description="EF-hand" evidence="6">
    <location>
        <begin position="131"/>
        <end position="166"/>
    </location>
</feature>
<dbReference type="CTD" id="494572"/>
<evidence type="ECO:0000256" key="4">
    <source>
        <dbReference type="ARBA" id="ARBA00022837"/>
    </source>
</evidence>
<dbReference type="Pfam" id="PF13499">
    <property type="entry name" value="EF-hand_7"/>
    <property type="match status" value="1"/>
</dbReference>
<name>A0A6P3VPP3_CLUHA</name>
<dbReference type="GeneID" id="105895583"/>
<dbReference type="PROSITE" id="PS00018">
    <property type="entry name" value="EF_HAND_1"/>
    <property type="match status" value="3"/>
</dbReference>
<evidence type="ECO:0000256" key="5">
    <source>
        <dbReference type="ARBA" id="ARBA00023288"/>
    </source>
</evidence>
<keyword evidence="3" id="KW-0677">Repeat</keyword>
<proteinExistence type="predicted"/>
<feature type="domain" description="EF-hand" evidence="6">
    <location>
        <begin position="52"/>
        <end position="87"/>
    </location>
</feature>
<keyword evidence="7" id="KW-1185">Reference proteome</keyword>
<dbReference type="SMART" id="SM00054">
    <property type="entry name" value="EFh"/>
    <property type="match status" value="3"/>
</dbReference>
<reference evidence="8" key="1">
    <citation type="submission" date="2025-08" db="UniProtKB">
        <authorList>
            <consortium name="RefSeq"/>
        </authorList>
    </citation>
    <scope>IDENTIFICATION</scope>
</reference>